<dbReference type="InterPro" id="IPR013767">
    <property type="entry name" value="PAS_fold"/>
</dbReference>
<evidence type="ECO:0000256" key="1">
    <source>
        <dbReference type="ARBA" id="ARBA00004196"/>
    </source>
</evidence>
<dbReference type="InterPro" id="IPR058627">
    <property type="entry name" value="MdtA-like_C"/>
</dbReference>
<evidence type="ECO:0000259" key="5">
    <source>
        <dbReference type="PROSITE" id="PS50112"/>
    </source>
</evidence>
<dbReference type="Gene3D" id="2.40.420.20">
    <property type="match status" value="1"/>
</dbReference>
<comment type="subcellular location">
    <subcellularLocation>
        <location evidence="1">Cell envelope</location>
    </subcellularLocation>
</comment>
<keyword evidence="4" id="KW-0812">Transmembrane</keyword>
<keyword evidence="4" id="KW-0472">Membrane</keyword>
<evidence type="ECO:0000256" key="4">
    <source>
        <dbReference type="SAM" id="Phobius"/>
    </source>
</evidence>
<dbReference type="PANTHER" id="PTHR32347:SF14">
    <property type="entry name" value="EFFLUX SYSTEM COMPONENT YKNX-RELATED"/>
    <property type="match status" value="1"/>
</dbReference>
<feature type="transmembrane region" description="Helical" evidence="4">
    <location>
        <begin position="297"/>
        <end position="320"/>
    </location>
</feature>
<evidence type="ECO:0000313" key="7">
    <source>
        <dbReference type="Proteomes" id="UP001305521"/>
    </source>
</evidence>
<dbReference type="SUPFAM" id="SSF55781">
    <property type="entry name" value="GAF domain-like"/>
    <property type="match status" value="1"/>
</dbReference>
<proteinExistence type="predicted"/>
<dbReference type="CDD" id="cd00130">
    <property type="entry name" value="PAS"/>
    <property type="match status" value="1"/>
</dbReference>
<dbReference type="Gene3D" id="3.30.450.20">
    <property type="entry name" value="PAS domain"/>
    <property type="match status" value="1"/>
</dbReference>
<gene>
    <name evidence="6" type="ORF">R9Z33_12315</name>
</gene>
<keyword evidence="2 3" id="KW-0175">Coiled coil</keyword>
<evidence type="ECO:0000256" key="2">
    <source>
        <dbReference type="ARBA" id="ARBA00023054"/>
    </source>
</evidence>
<dbReference type="InterPro" id="IPR050465">
    <property type="entry name" value="UPF0194_transport"/>
</dbReference>
<dbReference type="Pfam" id="PF25990">
    <property type="entry name" value="Beta-barrel_YknX"/>
    <property type="match status" value="1"/>
</dbReference>
<accession>A0ABZ0PQ99</accession>
<dbReference type="InterPro" id="IPR058636">
    <property type="entry name" value="Beta-barrel_YknX"/>
</dbReference>
<protein>
    <submittedName>
        <fullName evidence="6">HlyD family efflux transporter periplasmic adaptor subunit</fullName>
    </submittedName>
</protein>
<evidence type="ECO:0000313" key="6">
    <source>
        <dbReference type="EMBL" id="WPB87637.1"/>
    </source>
</evidence>
<dbReference type="EMBL" id="CP137852">
    <property type="protein sequence ID" value="WPB87637.1"/>
    <property type="molecule type" value="Genomic_DNA"/>
</dbReference>
<evidence type="ECO:0000256" key="3">
    <source>
        <dbReference type="SAM" id="Coils"/>
    </source>
</evidence>
<dbReference type="SMART" id="SM00091">
    <property type="entry name" value="PAS"/>
    <property type="match status" value="1"/>
</dbReference>
<feature type="coiled-coil region" evidence="3">
    <location>
        <begin position="427"/>
        <end position="525"/>
    </location>
</feature>
<name>A0ABZ0PQ99_9PROT</name>
<dbReference type="Gene3D" id="2.40.30.170">
    <property type="match status" value="1"/>
</dbReference>
<dbReference type="PROSITE" id="PS50112">
    <property type="entry name" value="PAS"/>
    <property type="match status" value="1"/>
</dbReference>
<dbReference type="PANTHER" id="PTHR32347">
    <property type="entry name" value="EFFLUX SYSTEM COMPONENT YKNX-RELATED"/>
    <property type="match status" value="1"/>
</dbReference>
<organism evidence="6 7">
    <name type="scientific">Sediminicoccus rosea</name>
    <dbReference type="NCBI Taxonomy" id="1225128"/>
    <lineage>
        <taxon>Bacteria</taxon>
        <taxon>Pseudomonadati</taxon>
        <taxon>Pseudomonadota</taxon>
        <taxon>Alphaproteobacteria</taxon>
        <taxon>Acetobacterales</taxon>
        <taxon>Roseomonadaceae</taxon>
        <taxon>Sediminicoccus</taxon>
    </lineage>
</organism>
<keyword evidence="4" id="KW-1133">Transmembrane helix</keyword>
<dbReference type="InterPro" id="IPR000014">
    <property type="entry name" value="PAS"/>
</dbReference>
<sequence>MTDASAGSFAPGLDDIARLAALICAAPIGAVALREGGLLAVTGANLAGEPFSAAADDALAEISDLTADPRFVAHPLVAGETALRFAAIAPLPGRRGALLALDRKPRRLTEAEREGLSRLAARAGAELDAAEREAARRGRDESLSLDYRRALDVMTDGVLAIGPDARVMTVNPAAARILGIDAEEAIGQSLALLLSERDGTDDFIDAVLAPLQEEEAPQGRRVLDFPGERRLSVEATSWRVQTGPHAGRPAITAVFTDVTETERLQAELASQYTQLQDAFLKLEDSATRSARIARRIAALRIAAVVAAFLGVFGVAAWTWFSPAGPDEFAAGAASGTVTMTATAQPVSARIAVVGVLEPGANVSVVAPYDGTVRERLFRYGGAVTQGDVLLRMDRGDVETRLREARAAEIRARQRVEELRGWANGFEVARARRQLAAAELETSNLRARLQQSQMLLSRGIIPAEEHRNLVQQQRNQELQLQAAQQDLAATMERGSELHLRTAELELANAETRVRELETDLRNAEVRAPVSGVVLLPPERQGGQGRAETIEAGSRVSRGQTMFGIGDLAGFLVRGQVDEIDVNQVRPGQNVTVTGDAFAGEVLSGRVASVAAQASSEQGGMGRGMPNFAVSIAITDLTPEQRARLAVGMSASLAIITHEREDAVVLPPNAVRDEGGSRIVRVREGGRVVSRPVTLGISTPEGIEIREGLSPGDVVVLRE</sequence>
<dbReference type="SUPFAM" id="SSF55785">
    <property type="entry name" value="PYP-like sensor domain (PAS domain)"/>
    <property type="match status" value="1"/>
</dbReference>
<dbReference type="NCBIfam" id="TIGR00229">
    <property type="entry name" value="sensory_box"/>
    <property type="match status" value="1"/>
</dbReference>
<dbReference type="InterPro" id="IPR035965">
    <property type="entry name" value="PAS-like_dom_sf"/>
</dbReference>
<reference evidence="6 7" key="1">
    <citation type="submission" date="2023-11" db="EMBL/GenBank/DDBJ databases">
        <title>Arctic aerobic anoxygenic photoheterotroph Sediminicoccus rosea KRV36 adapts its photosynthesis to long days of polar summer.</title>
        <authorList>
            <person name="Tomasch J."/>
            <person name="Kopejtka K."/>
            <person name="Bily T."/>
            <person name="Gardiner A.T."/>
            <person name="Gardian Z."/>
            <person name="Shivaramu S."/>
            <person name="Koblizek M."/>
            <person name="Engelhardt F."/>
            <person name="Kaftan D."/>
        </authorList>
    </citation>
    <scope>NUCLEOTIDE SEQUENCE [LARGE SCALE GENOMIC DNA]</scope>
    <source>
        <strain evidence="6 7">R-30</strain>
    </source>
</reference>
<dbReference type="Proteomes" id="UP001305521">
    <property type="component" value="Chromosome"/>
</dbReference>
<keyword evidence="7" id="KW-1185">Reference proteome</keyword>
<feature type="domain" description="PAS" evidence="5">
    <location>
        <begin position="143"/>
        <end position="214"/>
    </location>
</feature>
<dbReference type="SUPFAM" id="SSF111369">
    <property type="entry name" value="HlyD-like secretion proteins"/>
    <property type="match status" value="1"/>
</dbReference>
<dbReference type="RefSeq" id="WP_318651587.1">
    <property type="nucleotide sequence ID" value="NZ_CP137852.1"/>
</dbReference>
<dbReference type="Pfam" id="PF00989">
    <property type="entry name" value="PAS"/>
    <property type="match status" value="1"/>
</dbReference>
<dbReference type="Pfam" id="PF25967">
    <property type="entry name" value="RND-MFP_C"/>
    <property type="match status" value="1"/>
</dbReference>